<dbReference type="InterPro" id="IPR036676">
    <property type="entry name" value="PurM-like_C_sf"/>
</dbReference>
<evidence type="ECO:0000256" key="10">
    <source>
        <dbReference type="ARBA" id="ARBA00022840"/>
    </source>
</evidence>
<dbReference type="SUPFAM" id="SSF55326">
    <property type="entry name" value="PurM N-terminal domain-like"/>
    <property type="match status" value="1"/>
</dbReference>
<dbReference type="Pfam" id="PF00586">
    <property type="entry name" value="AIRS"/>
    <property type="match status" value="1"/>
</dbReference>
<dbReference type="InterPro" id="IPR004733">
    <property type="entry name" value="PurM_cligase"/>
</dbReference>
<evidence type="ECO:0000313" key="17">
    <source>
        <dbReference type="EMBL" id="OGG71182.1"/>
    </source>
</evidence>
<name>A0A1F6ED96_9BACT</name>
<evidence type="ECO:0000256" key="2">
    <source>
        <dbReference type="ARBA" id="ARBA00004686"/>
    </source>
</evidence>
<keyword evidence="9" id="KW-0658">Purine biosynthesis</keyword>
<comment type="pathway">
    <text evidence="2">Purine metabolism; IMP biosynthesis via de novo pathway; 5-amino-1-(5-phospho-D-ribosyl)imidazole from N(2)-formyl-N(1)-(5-phospho-D-ribosyl)glycinamide: step 2/2.</text>
</comment>
<keyword evidence="8" id="KW-0547">Nucleotide-binding</keyword>
<comment type="caution">
    <text evidence="17">The sequence shown here is derived from an EMBL/GenBank/DDBJ whole genome shotgun (WGS) entry which is preliminary data.</text>
</comment>
<dbReference type="GO" id="GO:0005524">
    <property type="term" value="F:ATP binding"/>
    <property type="evidence" value="ECO:0007669"/>
    <property type="project" value="UniProtKB-KW"/>
</dbReference>
<dbReference type="InterPro" id="IPR010918">
    <property type="entry name" value="PurM-like_C_dom"/>
</dbReference>
<proteinExistence type="inferred from homology"/>
<dbReference type="UniPathway" id="UPA00074">
    <property type="reaction ID" value="UER00129"/>
</dbReference>
<evidence type="ECO:0000256" key="8">
    <source>
        <dbReference type="ARBA" id="ARBA00022741"/>
    </source>
</evidence>
<dbReference type="InterPro" id="IPR016188">
    <property type="entry name" value="PurM-like_N"/>
</dbReference>
<evidence type="ECO:0000256" key="13">
    <source>
        <dbReference type="ARBA" id="ARBA00033093"/>
    </source>
</evidence>
<dbReference type="GO" id="GO:0005829">
    <property type="term" value="C:cytosol"/>
    <property type="evidence" value="ECO:0007669"/>
    <property type="project" value="TreeGrafter"/>
</dbReference>
<keyword evidence="7 17" id="KW-0436">Ligase</keyword>
<evidence type="ECO:0000259" key="15">
    <source>
        <dbReference type="Pfam" id="PF00586"/>
    </source>
</evidence>
<organism evidence="17 18">
    <name type="scientific">Candidatus Kaiserbacteria bacterium RIFCSPHIGHO2_12_FULL_53_13</name>
    <dbReference type="NCBI Taxonomy" id="1798502"/>
    <lineage>
        <taxon>Bacteria</taxon>
        <taxon>Candidatus Kaiseribacteriota</taxon>
    </lineage>
</organism>
<keyword evidence="6" id="KW-0963">Cytoplasm</keyword>
<dbReference type="GO" id="GO:0046084">
    <property type="term" value="P:adenine biosynthetic process"/>
    <property type="evidence" value="ECO:0007669"/>
    <property type="project" value="TreeGrafter"/>
</dbReference>
<evidence type="ECO:0000256" key="5">
    <source>
        <dbReference type="ARBA" id="ARBA00020367"/>
    </source>
</evidence>
<gene>
    <name evidence="17" type="ORF">A3F27_02720</name>
</gene>
<dbReference type="PANTHER" id="PTHR10520">
    <property type="entry name" value="TRIFUNCTIONAL PURINE BIOSYNTHETIC PROTEIN ADENOSINE-3-RELATED"/>
    <property type="match status" value="1"/>
</dbReference>
<comment type="similarity">
    <text evidence="3">Belongs to the AIR synthase family.</text>
</comment>
<evidence type="ECO:0000256" key="14">
    <source>
        <dbReference type="ARBA" id="ARBA00049057"/>
    </source>
</evidence>
<evidence type="ECO:0000256" key="1">
    <source>
        <dbReference type="ARBA" id="ARBA00004496"/>
    </source>
</evidence>
<dbReference type="PANTHER" id="PTHR10520:SF12">
    <property type="entry name" value="TRIFUNCTIONAL PURINE BIOSYNTHETIC PROTEIN ADENOSINE-3"/>
    <property type="match status" value="1"/>
</dbReference>
<dbReference type="SUPFAM" id="SSF56042">
    <property type="entry name" value="PurM C-terminal domain-like"/>
    <property type="match status" value="1"/>
</dbReference>
<dbReference type="Gene3D" id="3.90.650.10">
    <property type="entry name" value="PurM-like C-terminal domain"/>
    <property type="match status" value="1"/>
</dbReference>
<evidence type="ECO:0000256" key="7">
    <source>
        <dbReference type="ARBA" id="ARBA00022598"/>
    </source>
</evidence>
<evidence type="ECO:0000256" key="6">
    <source>
        <dbReference type="ARBA" id="ARBA00022490"/>
    </source>
</evidence>
<accession>A0A1F6ED96</accession>
<feature type="domain" description="PurM-like C-terminal" evidence="16">
    <location>
        <begin position="173"/>
        <end position="334"/>
    </location>
</feature>
<sequence length="345" mass="37444">MRKFSYKQSGVDIDIANDTKRQMGKILDSDNSRVLNKIGAFATLFDGVFEGYKHPVLVLKTEEPGTKQRLALQNDSVETICYDLVGHLINDCIVMGAKPLSVQDCIVCGKMEKETILQLVSSLSSACKENGCVLTGGETSEQPGVVEEGTYILTASVVGVVDKENIIDGSKIKSGDIVLALASSGIHTNGFSLVRKLMEASPEILSEQINGQSFIKTILTPHRCYYNCLKDLFGEEGLVGLAHITGGGIQENLNRILPEDLNAHIDLGKIKILPIFKTLKKSGRLEDVDMLRTFNMGVGITAVVKGGFADKAVAHLEGFGVDAYEIGVIRDGNKKVELKGQLNWE</sequence>
<evidence type="ECO:0000259" key="16">
    <source>
        <dbReference type="Pfam" id="PF02769"/>
    </source>
</evidence>
<dbReference type="EC" id="6.3.3.1" evidence="4"/>
<evidence type="ECO:0000256" key="9">
    <source>
        <dbReference type="ARBA" id="ARBA00022755"/>
    </source>
</evidence>
<protein>
    <recommendedName>
        <fullName evidence="5">Phosphoribosylformylglycinamidine cyclo-ligase</fullName>
        <ecNumber evidence="4">6.3.3.1</ecNumber>
    </recommendedName>
    <alternativeName>
        <fullName evidence="12">AIR synthase</fullName>
    </alternativeName>
    <alternativeName>
        <fullName evidence="13">AIRS</fullName>
    </alternativeName>
    <alternativeName>
        <fullName evidence="11">Phosphoribosyl-aminoimidazole synthetase</fullName>
    </alternativeName>
</protein>
<dbReference type="InterPro" id="IPR036921">
    <property type="entry name" value="PurM-like_N_sf"/>
</dbReference>
<dbReference type="Pfam" id="PF02769">
    <property type="entry name" value="AIRS_C"/>
    <property type="match status" value="1"/>
</dbReference>
<evidence type="ECO:0000256" key="3">
    <source>
        <dbReference type="ARBA" id="ARBA00010280"/>
    </source>
</evidence>
<evidence type="ECO:0000256" key="12">
    <source>
        <dbReference type="ARBA" id="ARBA00032931"/>
    </source>
</evidence>
<evidence type="ECO:0000313" key="18">
    <source>
        <dbReference type="Proteomes" id="UP000176689"/>
    </source>
</evidence>
<evidence type="ECO:0000256" key="11">
    <source>
        <dbReference type="ARBA" id="ARBA00031908"/>
    </source>
</evidence>
<feature type="domain" description="PurM-like N-terminal" evidence="15">
    <location>
        <begin position="56"/>
        <end position="161"/>
    </location>
</feature>
<dbReference type="FunFam" id="3.90.650.10:FF:000011">
    <property type="entry name" value="Phosphoribosylformylglycinamidine cyclo-ligase"/>
    <property type="match status" value="1"/>
</dbReference>
<dbReference type="Gene3D" id="3.30.1330.10">
    <property type="entry name" value="PurM-like, N-terminal domain"/>
    <property type="match status" value="1"/>
</dbReference>
<dbReference type="EMBL" id="MFLP01000010">
    <property type="protein sequence ID" value="OGG71182.1"/>
    <property type="molecule type" value="Genomic_DNA"/>
</dbReference>
<dbReference type="GO" id="GO:0004637">
    <property type="term" value="F:phosphoribosylamine-glycine ligase activity"/>
    <property type="evidence" value="ECO:0007669"/>
    <property type="project" value="TreeGrafter"/>
</dbReference>
<reference evidence="17 18" key="1">
    <citation type="journal article" date="2016" name="Nat. Commun.">
        <title>Thousands of microbial genomes shed light on interconnected biogeochemical processes in an aquifer system.</title>
        <authorList>
            <person name="Anantharaman K."/>
            <person name="Brown C.T."/>
            <person name="Hug L.A."/>
            <person name="Sharon I."/>
            <person name="Castelle C.J."/>
            <person name="Probst A.J."/>
            <person name="Thomas B.C."/>
            <person name="Singh A."/>
            <person name="Wilkins M.J."/>
            <person name="Karaoz U."/>
            <person name="Brodie E.L."/>
            <person name="Williams K.H."/>
            <person name="Hubbard S.S."/>
            <person name="Banfield J.F."/>
        </authorList>
    </citation>
    <scope>NUCLEOTIDE SEQUENCE [LARGE SCALE GENOMIC DNA]</scope>
</reference>
<dbReference type="GO" id="GO:0004641">
    <property type="term" value="F:phosphoribosylformylglycinamidine cyclo-ligase activity"/>
    <property type="evidence" value="ECO:0007669"/>
    <property type="project" value="UniProtKB-EC"/>
</dbReference>
<dbReference type="GO" id="GO:0006189">
    <property type="term" value="P:'de novo' IMP biosynthetic process"/>
    <property type="evidence" value="ECO:0007669"/>
    <property type="project" value="UniProtKB-UniPathway"/>
</dbReference>
<dbReference type="Proteomes" id="UP000176689">
    <property type="component" value="Unassembled WGS sequence"/>
</dbReference>
<comment type="subcellular location">
    <subcellularLocation>
        <location evidence="1">Cytoplasm</location>
    </subcellularLocation>
</comment>
<evidence type="ECO:0000256" key="4">
    <source>
        <dbReference type="ARBA" id="ARBA00013047"/>
    </source>
</evidence>
<comment type="catalytic activity">
    <reaction evidence="14">
        <text>2-formamido-N(1)-(5-O-phospho-beta-D-ribosyl)acetamidine + ATP = 5-amino-1-(5-phospho-beta-D-ribosyl)imidazole + ADP + phosphate + H(+)</text>
        <dbReference type="Rhea" id="RHEA:23032"/>
        <dbReference type="ChEBI" id="CHEBI:15378"/>
        <dbReference type="ChEBI" id="CHEBI:30616"/>
        <dbReference type="ChEBI" id="CHEBI:43474"/>
        <dbReference type="ChEBI" id="CHEBI:137981"/>
        <dbReference type="ChEBI" id="CHEBI:147287"/>
        <dbReference type="ChEBI" id="CHEBI:456216"/>
        <dbReference type="EC" id="6.3.3.1"/>
    </reaction>
</comment>
<dbReference type="CDD" id="cd02196">
    <property type="entry name" value="PurM"/>
    <property type="match status" value="1"/>
</dbReference>
<keyword evidence="10" id="KW-0067">ATP-binding</keyword>
<dbReference type="AlphaFoldDB" id="A0A1F6ED96"/>
<dbReference type="NCBIfam" id="TIGR00878">
    <property type="entry name" value="purM"/>
    <property type="match status" value="1"/>
</dbReference>